<dbReference type="OrthoDB" id="443402at2759"/>
<dbReference type="PANTHER" id="PTHR10039:SF5">
    <property type="entry name" value="NACHT DOMAIN-CONTAINING PROTEIN"/>
    <property type="match status" value="1"/>
</dbReference>
<dbReference type="InterPro" id="IPR056884">
    <property type="entry name" value="NPHP3-like_N"/>
</dbReference>
<dbReference type="AlphaFoldDB" id="X0BWY6"/>
<dbReference type="Pfam" id="PF24883">
    <property type="entry name" value="NPHP3_N"/>
    <property type="match status" value="1"/>
</dbReference>
<feature type="domain" description="Nephrocystin 3-like N-terminal" evidence="3">
    <location>
        <begin position="308"/>
        <end position="417"/>
    </location>
</feature>
<feature type="domain" description="DUF7791" evidence="4">
    <location>
        <begin position="570"/>
        <end position="659"/>
    </location>
</feature>
<dbReference type="EMBL" id="JH658402">
    <property type="protein sequence ID" value="EXK83448.1"/>
    <property type="molecule type" value="Genomic_DNA"/>
</dbReference>
<keyword evidence="1" id="KW-0677">Repeat</keyword>
<evidence type="ECO:0008006" key="7">
    <source>
        <dbReference type="Google" id="ProtNLM"/>
    </source>
</evidence>
<evidence type="ECO:0000256" key="2">
    <source>
        <dbReference type="SAM" id="Coils"/>
    </source>
</evidence>
<evidence type="ECO:0000313" key="5">
    <source>
        <dbReference type="EMBL" id="EXK83448.1"/>
    </source>
</evidence>
<evidence type="ECO:0000313" key="6">
    <source>
        <dbReference type="Proteomes" id="UP000030663"/>
    </source>
</evidence>
<reference evidence="5 6" key="1">
    <citation type="submission" date="2011-11" db="EMBL/GenBank/DDBJ databases">
        <title>The Genome Sequence of Fusarium oxysporum PHW815.</title>
        <authorList>
            <consortium name="The Broad Institute Genome Sequencing Platform"/>
            <person name="Ma L.-J."/>
            <person name="Gale L.R."/>
            <person name="Schwartz D.C."/>
            <person name="Zhou S."/>
            <person name="Corby-Kistler H."/>
            <person name="Young S.K."/>
            <person name="Zeng Q."/>
            <person name="Gargeya S."/>
            <person name="Fitzgerald M."/>
            <person name="Haas B."/>
            <person name="Abouelleil A."/>
            <person name="Alvarado L."/>
            <person name="Arachchi H.M."/>
            <person name="Berlin A."/>
            <person name="Brown A."/>
            <person name="Chapman S.B."/>
            <person name="Chen Z."/>
            <person name="Dunbar C."/>
            <person name="Freedman E."/>
            <person name="Gearin G."/>
            <person name="Goldberg J."/>
            <person name="Griggs A."/>
            <person name="Gujja S."/>
            <person name="Heiman D."/>
            <person name="Howarth C."/>
            <person name="Larson L."/>
            <person name="Lui A."/>
            <person name="MacDonald P.J.P."/>
            <person name="Montmayeur A."/>
            <person name="Murphy C."/>
            <person name="Neiman D."/>
            <person name="Pearson M."/>
            <person name="Priest M."/>
            <person name="Roberts A."/>
            <person name="Saif S."/>
            <person name="Shea T."/>
            <person name="Shenoy N."/>
            <person name="Sisk P."/>
            <person name="Stolte C."/>
            <person name="Sykes S."/>
            <person name="Wortman J."/>
            <person name="Nusbaum C."/>
            <person name="Birren B."/>
        </authorList>
    </citation>
    <scope>NUCLEOTIDE SEQUENCE [LARGE SCALE GENOMIC DNA]</scope>
    <source>
        <strain evidence="5 6">54005</strain>
    </source>
</reference>
<dbReference type="PANTHER" id="PTHR10039">
    <property type="entry name" value="AMELOGENIN"/>
    <property type="match status" value="1"/>
</dbReference>
<protein>
    <recommendedName>
        <fullName evidence="7">NACHT domain-containing protein</fullName>
    </recommendedName>
</protein>
<dbReference type="HOGENOM" id="CLU_002341_6_1_1"/>
<evidence type="ECO:0000259" key="4">
    <source>
        <dbReference type="Pfam" id="PF25053"/>
    </source>
</evidence>
<feature type="coiled-coil region" evidence="2">
    <location>
        <begin position="41"/>
        <end position="68"/>
    </location>
</feature>
<organism evidence="5 6">
    <name type="scientific">Fusarium oxysporum f. sp. raphani 54005</name>
    <dbReference type="NCBI Taxonomy" id="1089458"/>
    <lineage>
        <taxon>Eukaryota</taxon>
        <taxon>Fungi</taxon>
        <taxon>Dikarya</taxon>
        <taxon>Ascomycota</taxon>
        <taxon>Pezizomycotina</taxon>
        <taxon>Sordariomycetes</taxon>
        <taxon>Hypocreomycetidae</taxon>
        <taxon>Hypocreales</taxon>
        <taxon>Nectriaceae</taxon>
        <taxon>Fusarium</taxon>
        <taxon>Fusarium oxysporum species complex</taxon>
    </lineage>
</organism>
<dbReference type="InterPro" id="IPR056693">
    <property type="entry name" value="DUF7791"/>
</dbReference>
<proteinExistence type="predicted"/>
<keyword evidence="6" id="KW-1185">Reference proteome</keyword>
<gene>
    <name evidence="5" type="ORF">FOQG_12310</name>
</gene>
<accession>X0BWY6</accession>
<sequence length="716" mass="82131">MDPLSAFSLATGIVTFVDFGSKVLSQFSETRQSQSGRPAVLPTIEAESKNLSEKAKHARNKVATLQDLYPRRFESLSRLTEDCTRAEKQPQILLNSLTAKSDQGFKALKSQALVSVRGILKQGEINSLENLLKSIRDQIMMDVIMCISLDDRENITKSSARINTMDKGVEHLQKTLNDMKTKIEDLQPVFHNISRGRSANMRDRERIASGLWVSIATADQVAPYASLETCIEDAPYSAHNNNHICKRTLDGLEFKDMMAREGLIEDPFPETFQWLLEDEHPDIIQEHLRRWSGDLRLLTCKVYPWNPGPIGQKSQSSLLRTMFYQLLLEKPDLCPLVASKQYKYFQLAGTDAPGPPEWTIEELRDSVRQVVFETKSTHRLPIFIDGLDEYKGDLKSLTSFVKQLHSHKRIKLCISSRPWNVFRDEFKVYPSLRMELFTRPDIEKYVHGRMKTSSAFQELRIVDPDSVEKLEFGIIEKAEGVFLWVVLVVEKLITTARDNNDLHAIWKEFTALQPGLEDLYASMRRRMDQSLLQGASKMYQLLFSWKEIRNRSISAPDFWMAINCHDPGEPQDYPTNNKTEGIVRALERRVAGHTGGMLQVRCDTPKATRTSVDFLHRTVFDWLQSNRPTIIRDGRTEYDPSLVLASALVSRLRHYNKSGSDIEYAFTTIRDVFHFGRSCNNCAGSRMNLLRIIARLQHHELEEAIFNPDYTGFQDF</sequence>
<dbReference type="Pfam" id="PF25053">
    <property type="entry name" value="DUF7791"/>
    <property type="match status" value="1"/>
</dbReference>
<keyword evidence="2" id="KW-0175">Coiled coil</keyword>
<dbReference type="Proteomes" id="UP000030663">
    <property type="component" value="Unassembled WGS sequence"/>
</dbReference>
<evidence type="ECO:0000256" key="1">
    <source>
        <dbReference type="ARBA" id="ARBA00022737"/>
    </source>
</evidence>
<name>X0BWY6_FUSOX</name>
<evidence type="ECO:0000259" key="3">
    <source>
        <dbReference type="Pfam" id="PF24883"/>
    </source>
</evidence>